<proteinExistence type="predicted"/>
<keyword evidence="3" id="KW-1185">Reference proteome</keyword>
<dbReference type="Pfam" id="PF03992">
    <property type="entry name" value="ABM"/>
    <property type="match status" value="1"/>
</dbReference>
<dbReference type="InterPro" id="IPR007575">
    <property type="entry name" value="SchA_CurD-like"/>
</dbReference>
<name>A0ABP4DRZ6_9ACTN</name>
<reference evidence="3" key="1">
    <citation type="journal article" date="2019" name="Int. J. Syst. Evol. Microbiol.">
        <title>The Global Catalogue of Microorganisms (GCM) 10K type strain sequencing project: providing services to taxonomists for standard genome sequencing and annotation.</title>
        <authorList>
            <consortium name="The Broad Institute Genomics Platform"/>
            <consortium name="The Broad Institute Genome Sequencing Center for Infectious Disease"/>
            <person name="Wu L."/>
            <person name="Ma J."/>
        </authorList>
    </citation>
    <scope>NUCLEOTIDE SEQUENCE [LARGE SCALE GENOMIC DNA]</scope>
    <source>
        <strain evidence="3">JCM 13002</strain>
    </source>
</reference>
<dbReference type="PROSITE" id="PS51725">
    <property type="entry name" value="ABM"/>
    <property type="match status" value="1"/>
</dbReference>
<dbReference type="RefSeq" id="WP_344621548.1">
    <property type="nucleotide sequence ID" value="NZ_BAAALD010000002.1"/>
</dbReference>
<dbReference type="InterPro" id="IPR007138">
    <property type="entry name" value="ABM_dom"/>
</dbReference>
<dbReference type="InterPro" id="IPR011008">
    <property type="entry name" value="Dimeric_a/b-barrel"/>
</dbReference>
<evidence type="ECO:0000313" key="2">
    <source>
        <dbReference type="EMBL" id="GAA1069606.1"/>
    </source>
</evidence>
<dbReference type="Pfam" id="PF04486">
    <property type="entry name" value="SchA_CurD"/>
    <property type="match status" value="2"/>
</dbReference>
<dbReference type="Gene3D" id="3.30.70.100">
    <property type="match status" value="1"/>
</dbReference>
<evidence type="ECO:0000313" key="3">
    <source>
        <dbReference type="Proteomes" id="UP001499987"/>
    </source>
</evidence>
<dbReference type="Proteomes" id="UP001499987">
    <property type="component" value="Unassembled WGS sequence"/>
</dbReference>
<accession>A0ABP4DRZ6</accession>
<dbReference type="EMBL" id="BAAALD010000002">
    <property type="protein sequence ID" value="GAA1069606.1"/>
    <property type="molecule type" value="Genomic_DNA"/>
</dbReference>
<evidence type="ECO:0000259" key="1">
    <source>
        <dbReference type="PROSITE" id="PS51725"/>
    </source>
</evidence>
<comment type="caution">
    <text evidence="2">The sequence shown here is derived from an EMBL/GenBank/DDBJ whole genome shotgun (WGS) entry which is preliminary data.</text>
</comment>
<dbReference type="SUPFAM" id="SSF54909">
    <property type="entry name" value="Dimeric alpha+beta barrel"/>
    <property type="match status" value="1"/>
</dbReference>
<gene>
    <name evidence="2" type="ORF">GCM10009663_02560</name>
</gene>
<protein>
    <submittedName>
        <fullName evidence="2">SchA/CurD-like domain-containing protein</fullName>
    </submittedName>
</protein>
<sequence>MTTLTEPVTDAHPAALAVPRLRVVLMCDVMDGAQEKFLTAYEQLRHQVAAVPGHVSDQLCQSIEDPSQWLITSEWESAQPFLSWVDSEAHREMVKPLHGCVRDTRSLRFSIMRETAGDHTYDFAAPVSDGIVRHALTFTVKPGTEKKVAGILAGYTSPKAQVDERTRLLRTSLFMQGNRVVRAVEVAGDLGAALRHVAQQPEVRAVEEAINPYLEEARDLGNPESARAFFMRAALPAVHRVAAPDAPTAPVRRYALRYPVKTGCGSSVVGLLARQDRQVVEEGSPLVASTLFHRDDVVVRVIDFAGPADADPATALGIAGPRAAGVLARLLELDEHHDLRTSAGIGRFLADCTMQPVTDRSSQDA</sequence>
<feature type="domain" description="ABM" evidence="1">
    <location>
        <begin position="21"/>
        <end position="112"/>
    </location>
</feature>
<organism evidence="2 3">
    <name type="scientific">Kitasatospora arboriphila</name>
    <dbReference type="NCBI Taxonomy" id="258052"/>
    <lineage>
        <taxon>Bacteria</taxon>
        <taxon>Bacillati</taxon>
        <taxon>Actinomycetota</taxon>
        <taxon>Actinomycetes</taxon>
        <taxon>Kitasatosporales</taxon>
        <taxon>Streptomycetaceae</taxon>
        <taxon>Kitasatospora</taxon>
    </lineage>
</organism>